<gene>
    <name evidence="1" type="ORF">PAM7971_01093</name>
</gene>
<dbReference type="EMBL" id="FWFW01000003">
    <property type="protein sequence ID" value="SLN29116.1"/>
    <property type="molecule type" value="Genomic_DNA"/>
</dbReference>
<dbReference type="RefSeq" id="WP_085847999.1">
    <property type="nucleotide sequence ID" value="NZ_FNZV01000008.1"/>
</dbReference>
<sequence>MFNFGFTFNAVGQRSTKGPISLITPSGLGAFVIFSRASTAYTYDATGDLVSVPIDTPRLDHAPSSGSVLGTLIEPASTNIFTHSVARVADWTFNQGAYSDVALYPLSPFPGMSIASTGASFHRTNHPNVLLQSGVTYAISIWFQPDTSPNFRLSFRSMSGNQTNWGGTFAAPQALSQGVAGTVSSYDQTTTVGGSIMLRVLFTPNETTDYSIGLGPFSETSGASLTVLGAQLEQATHPSSYINTIGTSQTRAPDLIGTSGLNGTYDVHVTYGDNTSETFEAQTVSDGYWPTLSQNHVKSMTAKLV</sequence>
<evidence type="ECO:0000313" key="1">
    <source>
        <dbReference type="EMBL" id="SLN29116.1"/>
    </source>
</evidence>
<reference evidence="1 2" key="1">
    <citation type="submission" date="2017-03" db="EMBL/GenBank/DDBJ databases">
        <authorList>
            <person name="Afonso C.L."/>
            <person name="Miller P.J."/>
            <person name="Scott M.A."/>
            <person name="Spackman E."/>
            <person name="Goraichik I."/>
            <person name="Dimitrov K.M."/>
            <person name="Suarez D.L."/>
            <person name="Swayne D.E."/>
        </authorList>
    </citation>
    <scope>NUCLEOTIDE SEQUENCE [LARGE SCALE GENOMIC DNA]</scope>
    <source>
        <strain evidence="1 2">CECT 7971</strain>
    </source>
</reference>
<organism evidence="1 2">
    <name type="scientific">Pacificibacter marinus</name>
    <dbReference type="NCBI Taxonomy" id="658057"/>
    <lineage>
        <taxon>Bacteria</taxon>
        <taxon>Pseudomonadati</taxon>
        <taxon>Pseudomonadota</taxon>
        <taxon>Alphaproteobacteria</taxon>
        <taxon>Rhodobacterales</taxon>
        <taxon>Roseobacteraceae</taxon>
        <taxon>Pacificibacter</taxon>
    </lineage>
</organism>
<name>A0A1Y5S3E4_9RHOB</name>
<keyword evidence="2" id="KW-1185">Reference proteome</keyword>
<proteinExistence type="predicted"/>
<accession>A0A1Y5S3E4</accession>
<dbReference type="AlphaFoldDB" id="A0A1Y5S3E4"/>
<dbReference type="STRING" id="658057.SAMN04488032_108214"/>
<dbReference type="Proteomes" id="UP000193307">
    <property type="component" value="Unassembled WGS sequence"/>
</dbReference>
<evidence type="ECO:0000313" key="2">
    <source>
        <dbReference type="Proteomes" id="UP000193307"/>
    </source>
</evidence>
<dbReference type="OrthoDB" id="7876379at2"/>
<protein>
    <submittedName>
        <fullName evidence="1">Uncharacterized protein</fullName>
    </submittedName>
</protein>